<organism evidence="7 8">
    <name type="scientific">Cryptosporangium aurantiacum</name>
    <dbReference type="NCBI Taxonomy" id="134849"/>
    <lineage>
        <taxon>Bacteria</taxon>
        <taxon>Bacillati</taxon>
        <taxon>Actinomycetota</taxon>
        <taxon>Actinomycetes</taxon>
        <taxon>Cryptosporangiales</taxon>
        <taxon>Cryptosporangiaceae</taxon>
        <taxon>Cryptosporangium</taxon>
    </lineage>
</organism>
<proteinExistence type="inferred from homology"/>
<dbReference type="GO" id="GO:0008483">
    <property type="term" value="F:transaminase activity"/>
    <property type="evidence" value="ECO:0007669"/>
    <property type="project" value="UniProtKB-KW"/>
</dbReference>
<dbReference type="SUPFAM" id="SSF46785">
    <property type="entry name" value="Winged helix' DNA-binding domain"/>
    <property type="match status" value="1"/>
</dbReference>
<dbReference type="Gene3D" id="3.40.640.10">
    <property type="entry name" value="Type I PLP-dependent aspartate aminotransferase-like (Major domain)"/>
    <property type="match status" value="1"/>
</dbReference>
<evidence type="ECO:0000256" key="1">
    <source>
        <dbReference type="ARBA" id="ARBA00005384"/>
    </source>
</evidence>
<feature type="domain" description="HTH gntR-type" evidence="6">
    <location>
        <begin position="13"/>
        <end position="81"/>
    </location>
</feature>
<evidence type="ECO:0000313" key="8">
    <source>
        <dbReference type="Proteomes" id="UP000184440"/>
    </source>
</evidence>
<sequence>MTLLAELDRNSSVPLYRQLRAALEREILAGRLGTEGRLPSSRELATALGVSRNTVVTAYQELIAEGYVTPMPRSGLAVNAELHAEPPPPPTGRRFDWDARIAPAPDADLPISHRPRDWQRYRYPFLSGQPSADLFPRRAWQRSLRAAMEGSNFWPSLSDSGDADDPMLVEALCRHILPARGIDAEPSQVLVTLGSQQGQALIAGELLGPGKRLAVEDPGYPDLWHIAVRAGASLVPMDVDGGGLVPTDALASCDAVAVTPSHQYPTNVTLTVGRRNQLLDASPDLVIVEDDYDAEFRYSGSPTPALKALDRRGQVVYLGSFSKFLAPGLRLGFLVADARLVAALRERRRFQVRHAPGQQQRALALLITSGDYARALRRARTILRDRWRRTVAAVDTHLGWRPAFGDTFPAGGTALWVVGPPELNSRALAAAARARSVLVEPSESYHLREPRALNAVKIGFASVPTDRIDAGIAELATAWSSGTAQAAGVGVVG</sequence>
<evidence type="ECO:0000256" key="4">
    <source>
        <dbReference type="ARBA" id="ARBA00023125"/>
    </source>
</evidence>
<dbReference type="PANTHER" id="PTHR46577">
    <property type="entry name" value="HTH-TYPE TRANSCRIPTIONAL REGULATORY PROTEIN GABR"/>
    <property type="match status" value="1"/>
</dbReference>
<dbReference type="AlphaFoldDB" id="A0A1M7RDF0"/>
<keyword evidence="2" id="KW-0663">Pyridoxal phosphate</keyword>
<dbReference type="InterPro" id="IPR015424">
    <property type="entry name" value="PyrdxlP-dep_Trfase"/>
</dbReference>
<evidence type="ECO:0000313" key="7">
    <source>
        <dbReference type="EMBL" id="SHN44182.1"/>
    </source>
</evidence>
<keyword evidence="4" id="KW-0238">DNA-binding</keyword>
<dbReference type="Proteomes" id="UP000184440">
    <property type="component" value="Unassembled WGS sequence"/>
</dbReference>
<dbReference type="InterPro" id="IPR004839">
    <property type="entry name" value="Aminotransferase_I/II_large"/>
</dbReference>
<dbReference type="Gene3D" id="1.10.10.10">
    <property type="entry name" value="Winged helix-like DNA-binding domain superfamily/Winged helix DNA-binding domain"/>
    <property type="match status" value="1"/>
</dbReference>
<accession>A0A1M7RDF0</accession>
<dbReference type="PRINTS" id="PR00035">
    <property type="entry name" value="HTHGNTR"/>
</dbReference>
<dbReference type="Pfam" id="PF00155">
    <property type="entry name" value="Aminotran_1_2"/>
    <property type="match status" value="1"/>
</dbReference>
<dbReference type="InterPro" id="IPR036390">
    <property type="entry name" value="WH_DNA-bd_sf"/>
</dbReference>
<reference evidence="7 8" key="1">
    <citation type="submission" date="2016-11" db="EMBL/GenBank/DDBJ databases">
        <authorList>
            <person name="Jaros S."/>
            <person name="Januszkiewicz K."/>
            <person name="Wedrychowicz H."/>
        </authorList>
    </citation>
    <scope>NUCLEOTIDE SEQUENCE [LARGE SCALE GENOMIC DNA]</scope>
    <source>
        <strain evidence="7 8">DSM 46144</strain>
    </source>
</reference>
<protein>
    <submittedName>
        <fullName evidence="7">GntR family transcriptional regulator / MocR family aminotransferase</fullName>
    </submittedName>
</protein>
<evidence type="ECO:0000256" key="5">
    <source>
        <dbReference type="ARBA" id="ARBA00023163"/>
    </source>
</evidence>
<dbReference type="EMBL" id="FRCS01000010">
    <property type="protein sequence ID" value="SHN44182.1"/>
    <property type="molecule type" value="Genomic_DNA"/>
</dbReference>
<evidence type="ECO:0000256" key="2">
    <source>
        <dbReference type="ARBA" id="ARBA00022898"/>
    </source>
</evidence>
<keyword evidence="3" id="KW-0805">Transcription regulation</keyword>
<dbReference type="InterPro" id="IPR051446">
    <property type="entry name" value="HTH_trans_reg/aminotransferase"/>
</dbReference>
<dbReference type="CDD" id="cd07377">
    <property type="entry name" value="WHTH_GntR"/>
    <property type="match status" value="1"/>
</dbReference>
<dbReference type="PANTHER" id="PTHR46577:SF1">
    <property type="entry name" value="HTH-TYPE TRANSCRIPTIONAL REGULATORY PROTEIN GABR"/>
    <property type="match status" value="1"/>
</dbReference>
<keyword evidence="8" id="KW-1185">Reference proteome</keyword>
<keyword evidence="5" id="KW-0804">Transcription</keyword>
<evidence type="ECO:0000259" key="6">
    <source>
        <dbReference type="PROSITE" id="PS50949"/>
    </source>
</evidence>
<dbReference type="InterPro" id="IPR000524">
    <property type="entry name" value="Tscrpt_reg_HTH_GntR"/>
</dbReference>
<dbReference type="InterPro" id="IPR015421">
    <property type="entry name" value="PyrdxlP-dep_Trfase_major"/>
</dbReference>
<gene>
    <name evidence="7" type="ORF">SAMN05443668_110101</name>
</gene>
<comment type="similarity">
    <text evidence="1">In the C-terminal section; belongs to the class-I pyridoxal-phosphate-dependent aminotransferase family.</text>
</comment>
<dbReference type="Pfam" id="PF00392">
    <property type="entry name" value="GntR"/>
    <property type="match status" value="1"/>
</dbReference>
<dbReference type="GO" id="GO:0003677">
    <property type="term" value="F:DNA binding"/>
    <property type="evidence" value="ECO:0007669"/>
    <property type="project" value="UniProtKB-KW"/>
</dbReference>
<dbReference type="GO" id="GO:0003700">
    <property type="term" value="F:DNA-binding transcription factor activity"/>
    <property type="evidence" value="ECO:0007669"/>
    <property type="project" value="InterPro"/>
</dbReference>
<dbReference type="STRING" id="134849.SAMN05443668_110101"/>
<dbReference type="GO" id="GO:0030170">
    <property type="term" value="F:pyridoxal phosphate binding"/>
    <property type="evidence" value="ECO:0007669"/>
    <property type="project" value="InterPro"/>
</dbReference>
<dbReference type="CDD" id="cd00609">
    <property type="entry name" value="AAT_like"/>
    <property type="match status" value="1"/>
</dbReference>
<keyword evidence="7" id="KW-0808">Transferase</keyword>
<dbReference type="RefSeq" id="WP_073261173.1">
    <property type="nucleotide sequence ID" value="NZ_FRCS01000010.1"/>
</dbReference>
<evidence type="ECO:0000256" key="3">
    <source>
        <dbReference type="ARBA" id="ARBA00023015"/>
    </source>
</evidence>
<keyword evidence="7" id="KW-0032">Aminotransferase</keyword>
<dbReference type="PROSITE" id="PS50949">
    <property type="entry name" value="HTH_GNTR"/>
    <property type="match status" value="1"/>
</dbReference>
<dbReference type="InterPro" id="IPR036388">
    <property type="entry name" value="WH-like_DNA-bd_sf"/>
</dbReference>
<dbReference type="SMART" id="SM00345">
    <property type="entry name" value="HTH_GNTR"/>
    <property type="match status" value="1"/>
</dbReference>
<dbReference type="SUPFAM" id="SSF53383">
    <property type="entry name" value="PLP-dependent transferases"/>
    <property type="match status" value="1"/>
</dbReference>
<name>A0A1M7RDF0_9ACTN</name>